<reference evidence="4" key="1">
    <citation type="journal article" date="2017" name="bioRxiv">
        <title>Comparative analysis of the genomes of Stylophora pistillata and Acropora digitifera provides evidence for extensive differences between species of corals.</title>
        <authorList>
            <person name="Voolstra C.R."/>
            <person name="Li Y."/>
            <person name="Liew Y.J."/>
            <person name="Baumgarten S."/>
            <person name="Zoccola D."/>
            <person name="Flot J.-F."/>
            <person name="Tambutte S."/>
            <person name="Allemand D."/>
            <person name="Aranda M."/>
        </authorList>
    </citation>
    <scope>NUCLEOTIDE SEQUENCE [LARGE SCALE GENOMIC DNA]</scope>
</reference>
<keyword evidence="1" id="KW-0175">Coiled coil</keyword>
<comment type="caution">
    <text evidence="3">The sequence shown here is derived from an EMBL/GenBank/DDBJ whole genome shotgun (WGS) entry which is preliminary data.</text>
</comment>
<name>A0A2B4SC14_STYPI</name>
<evidence type="ECO:0000313" key="4">
    <source>
        <dbReference type="Proteomes" id="UP000225706"/>
    </source>
</evidence>
<organism evidence="3 4">
    <name type="scientific">Stylophora pistillata</name>
    <name type="common">Smooth cauliflower coral</name>
    <dbReference type="NCBI Taxonomy" id="50429"/>
    <lineage>
        <taxon>Eukaryota</taxon>
        <taxon>Metazoa</taxon>
        <taxon>Cnidaria</taxon>
        <taxon>Anthozoa</taxon>
        <taxon>Hexacorallia</taxon>
        <taxon>Scleractinia</taxon>
        <taxon>Astrocoeniina</taxon>
        <taxon>Pocilloporidae</taxon>
        <taxon>Stylophora</taxon>
    </lineage>
</organism>
<dbReference type="Gene3D" id="1.20.5.50">
    <property type="match status" value="1"/>
</dbReference>
<evidence type="ECO:0000313" key="3">
    <source>
        <dbReference type="EMBL" id="PFX26583.1"/>
    </source>
</evidence>
<feature type="region of interest" description="Disordered" evidence="2">
    <location>
        <begin position="429"/>
        <end position="465"/>
    </location>
</feature>
<feature type="coiled-coil region" evidence="1">
    <location>
        <begin position="101"/>
        <end position="153"/>
    </location>
</feature>
<protein>
    <submittedName>
        <fullName evidence="3">Uncharacterized protein</fullName>
    </submittedName>
</protein>
<dbReference type="AlphaFoldDB" id="A0A2B4SC14"/>
<keyword evidence="4" id="KW-1185">Reference proteome</keyword>
<proteinExistence type="predicted"/>
<sequence length="562" mass="62292">MDFPCLLNSSNEDNYKMNKDVSDDKESVKKSCSARIFDKEVNVTNRSAESCHEPLEALHGARIMATESAREKEQLTIEKITHLETVINAKGKEIVFLKETLFRKDKEISDLKEKLSQLQQSCQRNQFAAAQQMATMVEKLQEARKNIDELKGGKNFNVMKNKTKVEESQSGLQFFNGKAYFDHQPSWFDTLSNNSGCLEVENFPVSAKDLEALKSNSKPSTEAVKDCGGLKCRLPRAPEDGFVRVEMKKENSLLPRGEESKMITGFVGQRINSFSKKAKRLERPAQSPVDTFERPEVDNSSPPVKSSHAVFHNTTQSYGERINPVQLSGVRSEITDSSGNRVNPFSKRAIGITEPSHIPTARFVEAQTVRNSATIFSNDAVFKNTVFNITTQSSGGRINPFSKKAKALERPIPDCTAANIEGTEVEKITPPVQPKGVPSNNITDSSGNEVNSFSKRTKGITRPPPEVDFAKVQTVRNSPAVLSNDAAFKITASSCEINPFSKKAKGSPYSQHRPIPSMSIVPGGSHVVSISPQTYQCKSQTAQQIGQGFLSRTFNKWFGSYY</sequence>
<gene>
    <name evidence="3" type="ORF">AWC38_SpisGene8709</name>
</gene>
<dbReference type="SUPFAM" id="SSF58010">
    <property type="entry name" value="Fibrinogen coiled-coil and central regions"/>
    <property type="match status" value="1"/>
</dbReference>
<dbReference type="Proteomes" id="UP000225706">
    <property type="component" value="Unassembled WGS sequence"/>
</dbReference>
<dbReference type="EMBL" id="LSMT01000122">
    <property type="protein sequence ID" value="PFX26583.1"/>
    <property type="molecule type" value="Genomic_DNA"/>
</dbReference>
<feature type="compositionally biased region" description="Polar residues" evidence="2">
    <location>
        <begin position="438"/>
        <end position="454"/>
    </location>
</feature>
<evidence type="ECO:0000256" key="2">
    <source>
        <dbReference type="SAM" id="MobiDB-lite"/>
    </source>
</evidence>
<evidence type="ECO:0000256" key="1">
    <source>
        <dbReference type="SAM" id="Coils"/>
    </source>
</evidence>
<accession>A0A2B4SC14</accession>
<feature type="region of interest" description="Disordered" evidence="2">
    <location>
        <begin position="277"/>
        <end position="308"/>
    </location>
</feature>